<dbReference type="Gene3D" id="3.30.870.10">
    <property type="entry name" value="Endonuclease Chain A"/>
    <property type="match status" value="1"/>
</dbReference>
<proteinExistence type="inferred from homology"/>
<dbReference type="GO" id="GO:0016020">
    <property type="term" value="C:membrane"/>
    <property type="evidence" value="ECO:0007669"/>
    <property type="project" value="TreeGrafter"/>
</dbReference>
<dbReference type="GO" id="GO:0007165">
    <property type="term" value="P:signal transduction"/>
    <property type="evidence" value="ECO:0007669"/>
    <property type="project" value="TreeGrafter"/>
</dbReference>
<dbReference type="Pfam" id="PF07894">
    <property type="entry name" value="SACK1"/>
    <property type="match status" value="1"/>
</dbReference>
<name>A0AA97JDI5_EUBMA</name>
<dbReference type="RefSeq" id="XP_054836287.1">
    <property type="nucleotide sequence ID" value="XM_054980312.1"/>
</dbReference>
<evidence type="ECO:0000256" key="3">
    <source>
        <dbReference type="ARBA" id="ARBA00022490"/>
    </source>
</evidence>
<feature type="compositionally biased region" description="Polar residues" evidence="4">
    <location>
        <begin position="419"/>
        <end position="441"/>
    </location>
</feature>
<evidence type="ECO:0000256" key="4">
    <source>
        <dbReference type="SAM" id="MobiDB-lite"/>
    </source>
</evidence>
<feature type="compositionally biased region" description="Pro residues" evidence="4">
    <location>
        <begin position="857"/>
        <end position="873"/>
    </location>
</feature>
<feature type="region of interest" description="Disordered" evidence="4">
    <location>
        <begin position="549"/>
        <end position="594"/>
    </location>
</feature>
<dbReference type="CTD" id="222584"/>
<evidence type="ECO:0000256" key="1">
    <source>
        <dbReference type="ARBA" id="ARBA00004496"/>
    </source>
</evidence>
<dbReference type="AlphaFoldDB" id="A0AA97JDI5"/>
<reference evidence="7" key="1">
    <citation type="submission" date="2025-08" db="UniProtKB">
        <authorList>
            <consortium name="RefSeq"/>
        </authorList>
    </citation>
    <scope>IDENTIFICATION</scope>
    <source>
        <tissue evidence="7">Blood</tissue>
    </source>
</reference>
<keyword evidence="6" id="KW-1185">Reference proteome</keyword>
<comment type="similarity">
    <text evidence="2">Belongs to the FAM83 family.</text>
</comment>
<feature type="region of interest" description="Disordered" evidence="4">
    <location>
        <begin position="409"/>
        <end position="444"/>
    </location>
</feature>
<feature type="compositionally biased region" description="Basic and acidic residues" evidence="4">
    <location>
        <begin position="811"/>
        <end position="826"/>
    </location>
</feature>
<dbReference type="CDD" id="cd09182">
    <property type="entry name" value="PLDc_FAM83B_N"/>
    <property type="match status" value="1"/>
</dbReference>
<feature type="region of interest" description="Disordered" evidence="4">
    <location>
        <begin position="744"/>
        <end position="771"/>
    </location>
</feature>
<dbReference type="PANTHER" id="PTHR16181">
    <property type="entry name" value="PROTEIN FAM83A-RELATED"/>
    <property type="match status" value="1"/>
</dbReference>
<comment type="subcellular location">
    <subcellularLocation>
        <location evidence="1">Cytoplasm</location>
    </subcellularLocation>
</comment>
<protein>
    <submittedName>
        <fullName evidence="7">Protein FAM83B</fullName>
    </submittedName>
</protein>
<dbReference type="Proteomes" id="UP001190640">
    <property type="component" value="Chromosome 1"/>
</dbReference>
<evidence type="ECO:0000259" key="5">
    <source>
        <dbReference type="Pfam" id="PF07894"/>
    </source>
</evidence>
<dbReference type="FunFam" id="3.30.870.10:FF:000004">
    <property type="entry name" value="protein FAM83H isoform X2"/>
    <property type="match status" value="1"/>
</dbReference>
<gene>
    <name evidence="7" type="primary">FAM83B</name>
</gene>
<dbReference type="SUPFAM" id="SSF56024">
    <property type="entry name" value="Phospholipase D/nuclease"/>
    <property type="match status" value="1"/>
</dbReference>
<feature type="compositionally biased region" description="Polar residues" evidence="4">
    <location>
        <begin position="989"/>
        <end position="1029"/>
    </location>
</feature>
<sequence>METSSLLSSLHDDCKSDSYLEPHYKEWYRLAIDALIESGLEAYQEFLAKERCSDFLADDEINYILNTVQKIPQNTVYAPDNTADDASSSGTYWPMESDVEAPNLDLGWPYVMPGISGGTNIELLFHPPRVQPFTIKETVRKMIKEARKVIAIVMDTFTDVDIFKEIVEASTRGISVYLLLDESNFSHFFKMAEKQGCQVQRLRNMRVRTVKGQDYFSKSGAKFHGKMEQKFLLVDCKKVMYGTYSFMWSFEKANLSMVQIITGQLVESFDEEFRTLYARSSVPSSFAPELVRVNSRRALWDNDAYQRSQSSLASISSQRNLLGRQDKIHNFDPSFLKTRGRYGMNDIDKFGNRHQLFNKTQFLPGFHMQNRIQQLQSNEEHWKRHSYAGEKPERTPYLMLNRAINRTKTPSNAWKVPSDSLSNVSSLHGGHTNQNVPQQSLADRFPQSKLNSVGRNSIVRRSFNGTDSHIRHLQQKMPTLEHTTKSFLRNWRIESYLNDQSDFPADSNTSGVGDRCESYDAAENIKAHALYAHSRLRSSFVFKPTLPEQKEVNSCASSSNSTIIGSEDTETPKGTPNHLPKLEDVTNNTEMEPNPNVPLEVDIVKSQSSQVSGDKKLSFSPPVIREQPAYLNTSPGKSRPAEFLKNHRNEYILKRRSFPIFDHTKSALDNGDNKEESSYIYSTLNRNRIKQLPIVTPPPEDALKISKSLHNVPNHLVDDAKNLRTEAKGSSTAKSISVAALVEVSKEEPSKDASPKKESKHSPNFLKKGSQKLRSLLNLTPDKKENLSKSKAPAFYRMCSSSDTLASEDEGNQKQKVSELKAESSPRKKRMSSSNSQGSLHRSKEDVTLSPTKSPKSPKPPKSPKSPKPPKSPKSPKSLKPPSDENLKRCPVVKPLENMLLEPAGDASTPRFNTEQIQYQDVRATSTNKTRAPAHAAAAVLPQRASTQRANAVTVNPSSTKPKDELIRSRLSERRVYSRFEPFCNMESSAQQLGGTQPGGSTPKSSTQLSETNSKTSRNSYSRSNQVANYNPGLYHQLHPNENKFRGFMQKFGNFIYKNK</sequence>
<feature type="compositionally biased region" description="Basic and acidic residues" evidence="4">
    <location>
        <begin position="744"/>
        <end position="761"/>
    </location>
</feature>
<dbReference type="InterPro" id="IPR012461">
    <property type="entry name" value="SACK1"/>
</dbReference>
<feature type="region of interest" description="Disordered" evidence="4">
    <location>
        <begin position="989"/>
        <end position="1035"/>
    </location>
</feature>
<feature type="compositionally biased region" description="Polar residues" evidence="4">
    <location>
        <begin position="552"/>
        <end position="564"/>
    </location>
</feature>
<evidence type="ECO:0000313" key="6">
    <source>
        <dbReference type="Proteomes" id="UP001190640"/>
    </source>
</evidence>
<dbReference type="InterPro" id="IPR050944">
    <property type="entry name" value="FAM83"/>
</dbReference>
<feature type="region of interest" description="Disordered" evidence="4">
    <location>
        <begin position="804"/>
        <end position="894"/>
    </location>
</feature>
<dbReference type="PANTHER" id="PTHR16181:SF29">
    <property type="entry name" value="PROTEIN FAM83A-RELATED"/>
    <property type="match status" value="1"/>
</dbReference>
<evidence type="ECO:0000313" key="7">
    <source>
        <dbReference type="RefSeq" id="XP_054836287.1"/>
    </source>
</evidence>
<dbReference type="KEGG" id="emc:129330271"/>
<dbReference type="GO" id="GO:0019901">
    <property type="term" value="F:protein kinase binding"/>
    <property type="evidence" value="ECO:0007669"/>
    <property type="project" value="TreeGrafter"/>
</dbReference>
<dbReference type="GO" id="GO:0005737">
    <property type="term" value="C:cytoplasm"/>
    <property type="evidence" value="ECO:0007669"/>
    <property type="project" value="UniProtKB-SubCell"/>
</dbReference>
<keyword evidence="3" id="KW-0963">Cytoplasm</keyword>
<organism evidence="6 7">
    <name type="scientific">Eublepharis macularius</name>
    <name type="common">Leopard gecko</name>
    <name type="synonym">Cyrtodactylus macularius</name>
    <dbReference type="NCBI Taxonomy" id="481883"/>
    <lineage>
        <taxon>Eukaryota</taxon>
        <taxon>Metazoa</taxon>
        <taxon>Chordata</taxon>
        <taxon>Craniata</taxon>
        <taxon>Vertebrata</taxon>
        <taxon>Euteleostomi</taxon>
        <taxon>Lepidosauria</taxon>
        <taxon>Squamata</taxon>
        <taxon>Bifurcata</taxon>
        <taxon>Gekkota</taxon>
        <taxon>Eublepharidae</taxon>
        <taxon>Eublepharinae</taxon>
        <taxon>Eublepharis</taxon>
    </lineage>
</organism>
<accession>A0AA97JDI5</accession>
<feature type="domain" description="Scaffolding anchor of CK1" evidence="5">
    <location>
        <begin position="14"/>
        <end position="281"/>
    </location>
</feature>
<feature type="region of interest" description="Disordered" evidence="4">
    <location>
        <begin position="936"/>
        <end position="963"/>
    </location>
</feature>
<dbReference type="GeneID" id="129330271"/>
<evidence type="ECO:0000256" key="2">
    <source>
        <dbReference type="ARBA" id="ARBA00006937"/>
    </source>
</evidence>
<feature type="compositionally biased region" description="Polar residues" evidence="4">
    <location>
        <begin position="944"/>
        <end position="960"/>
    </location>
</feature>